<gene>
    <name evidence="2" type="ORF">A2886_02360</name>
</gene>
<accession>A0A1F4URK2</accession>
<feature type="transmembrane region" description="Helical" evidence="1">
    <location>
        <begin position="29"/>
        <end position="56"/>
    </location>
</feature>
<dbReference type="EMBL" id="MEVA01000006">
    <property type="protein sequence ID" value="OGC47607.1"/>
    <property type="molecule type" value="Genomic_DNA"/>
</dbReference>
<organism evidence="2 3">
    <name type="scientific">candidate division WWE3 bacterium RIFCSPHIGHO2_01_FULL_42_13</name>
    <dbReference type="NCBI Taxonomy" id="1802617"/>
    <lineage>
        <taxon>Bacteria</taxon>
        <taxon>Katanobacteria</taxon>
    </lineage>
</organism>
<dbReference type="AlphaFoldDB" id="A0A1F4URK2"/>
<reference evidence="2 3" key="1">
    <citation type="journal article" date="2016" name="Nat. Commun.">
        <title>Thousands of microbial genomes shed light on interconnected biogeochemical processes in an aquifer system.</title>
        <authorList>
            <person name="Anantharaman K."/>
            <person name="Brown C.T."/>
            <person name="Hug L.A."/>
            <person name="Sharon I."/>
            <person name="Castelle C.J."/>
            <person name="Probst A.J."/>
            <person name="Thomas B.C."/>
            <person name="Singh A."/>
            <person name="Wilkins M.J."/>
            <person name="Karaoz U."/>
            <person name="Brodie E.L."/>
            <person name="Williams K.H."/>
            <person name="Hubbard S.S."/>
            <person name="Banfield J.F."/>
        </authorList>
    </citation>
    <scope>NUCLEOTIDE SEQUENCE [LARGE SCALE GENOMIC DNA]</scope>
</reference>
<sequence length="62" mass="6373">MLVEPADPVVAAGVTPAVVKKSALPVAGYAAMVVIVALWTANPTLNITVTVINVMMTMGHVQ</sequence>
<protein>
    <submittedName>
        <fullName evidence="2">Uncharacterized protein</fullName>
    </submittedName>
</protein>
<evidence type="ECO:0000313" key="3">
    <source>
        <dbReference type="Proteomes" id="UP000176608"/>
    </source>
</evidence>
<dbReference type="Proteomes" id="UP000176608">
    <property type="component" value="Unassembled WGS sequence"/>
</dbReference>
<evidence type="ECO:0000313" key="2">
    <source>
        <dbReference type="EMBL" id="OGC47607.1"/>
    </source>
</evidence>
<keyword evidence="1" id="KW-0472">Membrane</keyword>
<comment type="caution">
    <text evidence="2">The sequence shown here is derived from an EMBL/GenBank/DDBJ whole genome shotgun (WGS) entry which is preliminary data.</text>
</comment>
<name>A0A1F4URK2_UNCKA</name>
<evidence type="ECO:0000256" key="1">
    <source>
        <dbReference type="SAM" id="Phobius"/>
    </source>
</evidence>
<keyword evidence="1" id="KW-1133">Transmembrane helix</keyword>
<proteinExistence type="predicted"/>
<keyword evidence="1" id="KW-0812">Transmembrane</keyword>
<dbReference type="STRING" id="1802617.A2886_02360"/>